<dbReference type="Pfam" id="PF04043">
    <property type="entry name" value="PMEI"/>
    <property type="match status" value="1"/>
</dbReference>
<dbReference type="PANTHER" id="PTHR31080">
    <property type="entry name" value="PECTINESTERASE INHIBITOR-LIKE"/>
    <property type="match status" value="1"/>
</dbReference>
<reference evidence="6 7" key="1">
    <citation type="journal article" date="2018" name="PLoS Genet.">
        <title>Population sequencing reveals clonal diversity and ancestral inbreeding in the grapevine cultivar Chardonnay.</title>
        <authorList>
            <person name="Roach M.J."/>
            <person name="Johnson D.L."/>
            <person name="Bohlmann J."/>
            <person name="van Vuuren H.J."/>
            <person name="Jones S.J."/>
            <person name="Pretorius I.S."/>
            <person name="Schmidt S.A."/>
            <person name="Borneman A.R."/>
        </authorList>
    </citation>
    <scope>NUCLEOTIDE SEQUENCE [LARGE SCALE GENOMIC DNA]</scope>
    <source>
        <strain evidence="7">cv. Chardonnay</strain>
        <tissue evidence="6">Leaf</tissue>
    </source>
</reference>
<evidence type="ECO:0000256" key="1">
    <source>
        <dbReference type="ARBA" id="ARBA00022729"/>
    </source>
</evidence>
<feature type="domain" description="Pectinesterase inhibitor" evidence="5">
    <location>
        <begin position="136"/>
        <end position="224"/>
    </location>
</feature>
<evidence type="ECO:0000256" key="2">
    <source>
        <dbReference type="ARBA" id="ARBA00038471"/>
    </source>
</evidence>
<proteinExistence type="inferred from homology"/>
<feature type="signal peptide" evidence="4">
    <location>
        <begin position="1"/>
        <end position="24"/>
    </location>
</feature>
<evidence type="ECO:0000256" key="3">
    <source>
        <dbReference type="SAM" id="MobiDB-lite"/>
    </source>
</evidence>
<feature type="compositionally biased region" description="Pro residues" evidence="3">
    <location>
        <begin position="47"/>
        <end position="69"/>
    </location>
</feature>
<dbReference type="PANTHER" id="PTHR31080:SF68">
    <property type="entry name" value="PLANT INVERTASE_PECTIN METHYLESTERASE INHIBITOR SUPERFAMILY PROTEIN"/>
    <property type="match status" value="1"/>
</dbReference>
<sequence length="234" mass="24609">MELKINQSLLIFSFFSLIFLLNHAESVCVPRHASKQADSPDQVPEVSPQPQPVPSSPPPKSSSSPPPKSSSPSSSSSSSSSLSSSSQPPPPSDPPSDSPDGTMLFDTGLMGRGPGFVSNTFKPFLDSKTDHSVGALNHICKKTDYSDLCLSSLAPLFDGHSDPVSMLYVAIKACTQHAQLSLNTAQKIAEAPSTNPTTASNLSDCQDSYSDALDNLQAANDALGIRDFGQLIAC</sequence>
<dbReference type="EMBL" id="QGNW01001468">
    <property type="protein sequence ID" value="RVW39953.1"/>
    <property type="molecule type" value="Genomic_DNA"/>
</dbReference>
<dbReference type="InterPro" id="IPR051955">
    <property type="entry name" value="PME_Inhibitor"/>
</dbReference>
<name>A0A438DWU1_VITVI</name>
<comment type="caution">
    <text evidence="6">The sequence shown here is derived from an EMBL/GenBank/DDBJ whole genome shotgun (WGS) entry which is preliminary data.</text>
</comment>
<dbReference type="CDD" id="cd15800">
    <property type="entry name" value="PMEI-like_2"/>
    <property type="match status" value="1"/>
</dbReference>
<dbReference type="AlphaFoldDB" id="A0A438DWU1"/>
<comment type="similarity">
    <text evidence="2">Belongs to the PMEI family.</text>
</comment>
<dbReference type="NCBIfam" id="TIGR01614">
    <property type="entry name" value="PME_inhib"/>
    <property type="match status" value="1"/>
</dbReference>
<feature type="chain" id="PRO_5019282264" description="Pectinesterase inhibitor domain-containing protein" evidence="4">
    <location>
        <begin position="25"/>
        <end position="234"/>
    </location>
</feature>
<dbReference type="Gene3D" id="1.20.140.40">
    <property type="entry name" value="Invertase/pectin methylesterase inhibitor family protein"/>
    <property type="match status" value="1"/>
</dbReference>
<accession>A0A438DWU1</accession>
<evidence type="ECO:0000313" key="7">
    <source>
        <dbReference type="Proteomes" id="UP000288805"/>
    </source>
</evidence>
<evidence type="ECO:0000256" key="4">
    <source>
        <dbReference type="SAM" id="SignalP"/>
    </source>
</evidence>
<feature type="compositionally biased region" description="Pro residues" evidence="3">
    <location>
        <begin position="87"/>
        <end position="97"/>
    </location>
</feature>
<dbReference type="Proteomes" id="UP000288805">
    <property type="component" value="Unassembled WGS sequence"/>
</dbReference>
<dbReference type="SUPFAM" id="SSF101148">
    <property type="entry name" value="Plant invertase/pectin methylesterase inhibitor"/>
    <property type="match status" value="1"/>
</dbReference>
<feature type="region of interest" description="Disordered" evidence="3">
    <location>
        <begin position="32"/>
        <end position="109"/>
    </location>
</feature>
<dbReference type="InterPro" id="IPR035513">
    <property type="entry name" value="Invertase/methylesterase_inhib"/>
</dbReference>
<evidence type="ECO:0000313" key="6">
    <source>
        <dbReference type="EMBL" id="RVW39953.1"/>
    </source>
</evidence>
<dbReference type="InterPro" id="IPR006501">
    <property type="entry name" value="Pectinesterase_inhib_dom"/>
</dbReference>
<evidence type="ECO:0000259" key="5">
    <source>
        <dbReference type="Pfam" id="PF04043"/>
    </source>
</evidence>
<dbReference type="GO" id="GO:0004857">
    <property type="term" value="F:enzyme inhibitor activity"/>
    <property type="evidence" value="ECO:0007669"/>
    <property type="project" value="InterPro"/>
</dbReference>
<keyword evidence="1 4" id="KW-0732">Signal</keyword>
<gene>
    <name evidence="6" type="ORF">CK203_081024</name>
</gene>
<feature type="compositionally biased region" description="Low complexity" evidence="3">
    <location>
        <begin position="70"/>
        <end position="86"/>
    </location>
</feature>
<organism evidence="6 7">
    <name type="scientific">Vitis vinifera</name>
    <name type="common">Grape</name>
    <dbReference type="NCBI Taxonomy" id="29760"/>
    <lineage>
        <taxon>Eukaryota</taxon>
        <taxon>Viridiplantae</taxon>
        <taxon>Streptophyta</taxon>
        <taxon>Embryophyta</taxon>
        <taxon>Tracheophyta</taxon>
        <taxon>Spermatophyta</taxon>
        <taxon>Magnoliopsida</taxon>
        <taxon>eudicotyledons</taxon>
        <taxon>Gunneridae</taxon>
        <taxon>Pentapetalae</taxon>
        <taxon>rosids</taxon>
        <taxon>Vitales</taxon>
        <taxon>Vitaceae</taxon>
        <taxon>Viteae</taxon>
        <taxon>Vitis</taxon>
    </lineage>
</organism>
<protein>
    <recommendedName>
        <fullName evidence="5">Pectinesterase inhibitor domain-containing protein</fullName>
    </recommendedName>
</protein>